<proteinExistence type="predicted"/>
<accession>T1AZU1</accession>
<reference evidence="2" key="1">
    <citation type="submission" date="2013-08" db="EMBL/GenBank/DDBJ databases">
        <authorList>
            <person name="Mendez C."/>
            <person name="Richter M."/>
            <person name="Ferrer M."/>
            <person name="Sanchez J."/>
        </authorList>
    </citation>
    <scope>NUCLEOTIDE SEQUENCE</scope>
</reference>
<organism evidence="2">
    <name type="scientific">mine drainage metagenome</name>
    <dbReference type="NCBI Taxonomy" id="410659"/>
    <lineage>
        <taxon>unclassified sequences</taxon>
        <taxon>metagenomes</taxon>
        <taxon>ecological metagenomes</taxon>
    </lineage>
</organism>
<comment type="caution">
    <text evidence="2">The sequence shown here is derived from an EMBL/GenBank/DDBJ whole genome shotgun (WGS) entry which is preliminary data.</text>
</comment>
<feature type="compositionally biased region" description="Basic residues" evidence="1">
    <location>
        <begin position="201"/>
        <end position="211"/>
    </location>
</feature>
<gene>
    <name evidence="2" type="ORF">B1A_09558</name>
</gene>
<evidence type="ECO:0000256" key="1">
    <source>
        <dbReference type="SAM" id="MobiDB-lite"/>
    </source>
</evidence>
<dbReference type="EMBL" id="AUZX01006819">
    <property type="protein sequence ID" value="EQD61883.1"/>
    <property type="molecule type" value="Genomic_DNA"/>
</dbReference>
<reference evidence="2" key="2">
    <citation type="journal article" date="2014" name="ISME J.">
        <title>Microbial stratification in low pH oxic and suboxic macroscopic growths along an acid mine drainage.</title>
        <authorList>
            <person name="Mendez-Garcia C."/>
            <person name="Mesa V."/>
            <person name="Sprenger R.R."/>
            <person name="Richter M."/>
            <person name="Diez M.S."/>
            <person name="Solano J."/>
            <person name="Bargiela R."/>
            <person name="Golyshina O.V."/>
            <person name="Manteca A."/>
            <person name="Ramos J.L."/>
            <person name="Gallego J.R."/>
            <person name="Llorente I."/>
            <person name="Martins Dos Santos V.A."/>
            <person name="Jensen O.N."/>
            <person name="Pelaez A.I."/>
            <person name="Sanchez J."/>
            <person name="Ferrer M."/>
        </authorList>
    </citation>
    <scope>NUCLEOTIDE SEQUENCE</scope>
</reference>
<dbReference type="AlphaFoldDB" id="T1AZU1"/>
<protein>
    <submittedName>
        <fullName evidence="2">Diguanylate phosphodiesterase with GAF sensor(S)</fullName>
    </submittedName>
</protein>
<name>T1AZU1_9ZZZZ</name>
<feature type="region of interest" description="Disordered" evidence="1">
    <location>
        <begin position="182"/>
        <end position="211"/>
    </location>
</feature>
<sequence>MLVLHRRLAQDRQWQLEGMRAMQRERDALIARISALAWSADGYASLMQGVVDTLARHDEIISCSVGRPDAKGSFAYEAVGGTAFADYLRALAHGEVMAITADADSAMGRGPSGRAWRSGGIERCLHFATDRRWRRGASSRCSSACAPAWRCHWDRSRARRWRCWCCTAAIRAGFPATRSKLHRAAQDPARSGPGAAGAGSARHRGAAIHPA</sequence>
<evidence type="ECO:0000313" key="2">
    <source>
        <dbReference type="EMBL" id="EQD61883.1"/>
    </source>
</evidence>